<comment type="caution">
    <text evidence="4">The sequence shown here is derived from an EMBL/GenBank/DDBJ whole genome shotgun (WGS) entry which is preliminary data.</text>
</comment>
<feature type="domain" description="NADH:flavin oxidoreductase/NADH oxidase N-terminal" evidence="3">
    <location>
        <begin position="18"/>
        <end position="346"/>
    </location>
</feature>
<dbReference type="GO" id="GO:0010181">
    <property type="term" value="F:FMN binding"/>
    <property type="evidence" value="ECO:0007669"/>
    <property type="project" value="InterPro"/>
</dbReference>
<keyword evidence="5" id="KW-1185">Reference proteome</keyword>
<gene>
    <name evidence="4" type="ORF">FC62_GL001479</name>
</gene>
<name>A0A0R1GT75_9LACO</name>
<reference evidence="4 5" key="1">
    <citation type="journal article" date="2015" name="Genome Announc.">
        <title>Expanding the biotechnology potential of lactobacilli through comparative genomics of 213 strains and associated genera.</title>
        <authorList>
            <person name="Sun Z."/>
            <person name="Harris H.M."/>
            <person name="McCann A."/>
            <person name="Guo C."/>
            <person name="Argimon S."/>
            <person name="Zhang W."/>
            <person name="Yang X."/>
            <person name="Jeffery I.B."/>
            <person name="Cooney J.C."/>
            <person name="Kagawa T.F."/>
            <person name="Liu W."/>
            <person name="Song Y."/>
            <person name="Salvetti E."/>
            <person name="Wrobel A."/>
            <person name="Rasinkangas P."/>
            <person name="Parkhill J."/>
            <person name="Rea M.C."/>
            <person name="O'Sullivan O."/>
            <person name="Ritari J."/>
            <person name="Douillard F.P."/>
            <person name="Paul Ross R."/>
            <person name="Yang R."/>
            <person name="Briner A.E."/>
            <person name="Felis G.E."/>
            <person name="de Vos W.M."/>
            <person name="Barrangou R."/>
            <person name="Klaenhammer T.R."/>
            <person name="Caufield P.W."/>
            <person name="Cui Y."/>
            <person name="Zhang H."/>
            <person name="O'Toole P.W."/>
        </authorList>
    </citation>
    <scope>NUCLEOTIDE SEQUENCE [LARGE SCALE GENOMIC DNA]</scope>
    <source>
        <strain evidence="4 5">DSM 20534</strain>
    </source>
</reference>
<dbReference type="PATRIC" id="fig|1423722.3.peg.1505"/>
<organism evidence="4 5">
    <name type="scientific">Amylolactobacillus amylotrophicus DSM 20534</name>
    <dbReference type="NCBI Taxonomy" id="1423722"/>
    <lineage>
        <taxon>Bacteria</taxon>
        <taxon>Bacillati</taxon>
        <taxon>Bacillota</taxon>
        <taxon>Bacilli</taxon>
        <taxon>Lactobacillales</taxon>
        <taxon>Lactobacillaceae</taxon>
        <taxon>Amylolactobacillus</taxon>
    </lineage>
</organism>
<dbReference type="InterPro" id="IPR013785">
    <property type="entry name" value="Aldolase_TIM"/>
</dbReference>
<proteinExistence type="predicted"/>
<evidence type="ECO:0000256" key="1">
    <source>
        <dbReference type="ARBA" id="ARBA00022630"/>
    </source>
</evidence>
<dbReference type="CDD" id="cd04735">
    <property type="entry name" value="OYE_like_4_FMN"/>
    <property type="match status" value="1"/>
</dbReference>
<dbReference type="Gene3D" id="3.20.20.70">
    <property type="entry name" value="Aldolase class I"/>
    <property type="match status" value="1"/>
</dbReference>
<dbReference type="Proteomes" id="UP000050909">
    <property type="component" value="Unassembled WGS sequence"/>
</dbReference>
<dbReference type="InterPro" id="IPR051799">
    <property type="entry name" value="NADH_flavin_oxidoreductase"/>
</dbReference>
<keyword evidence="1" id="KW-0285">Flavoprotein</keyword>
<evidence type="ECO:0000256" key="2">
    <source>
        <dbReference type="ARBA" id="ARBA00023002"/>
    </source>
</evidence>
<dbReference type="InterPro" id="IPR001155">
    <property type="entry name" value="OxRdtase_FMN_N"/>
</dbReference>
<protein>
    <submittedName>
        <fullName evidence="4">Oxidoreductase</fullName>
    </submittedName>
</protein>
<dbReference type="Pfam" id="PF00724">
    <property type="entry name" value="Oxidored_FMN"/>
    <property type="match status" value="1"/>
</dbReference>
<accession>A0A0R1GT75</accession>
<dbReference type="EMBL" id="AZCV01000007">
    <property type="protein sequence ID" value="KRK37136.1"/>
    <property type="molecule type" value="Genomic_DNA"/>
</dbReference>
<sequence length="384" mass="43185">MSKKRIFLGVMIMSKFDEPLTFKSGVTVTNRLFQAPLTNVQSMHDGQVTLDEMAFYRARAKGLGAVIVSASNVTELGKGWNGELSIADDKYIPNLKKLAETIHDAGAKAFIQIFHAGRLTHEDTIHTQPIAPSVVLAHRPGSELPRAMTENEIETTIAAFGAATRRAIEAGFDGVEIHGANGYLVQEFFSQHANRRTDAWGGDRAQRFRFLNEVLQSVFAARSKYADRPFVIGYRFSPEEFGHGGIALQDTLWLLDQLQQFDLDYVHMSLDDFQKVSHNPNFREHSILKYIHDHIDGRFPLIGVGGVRTRADVLGVLENAEIVGIGQQLIMQPDWPVLLEEGRDDQFDLRPLTVAVEDAPITRTFYGYLIKRFIRLKKLPKPEK</sequence>
<keyword evidence="2" id="KW-0560">Oxidoreductase</keyword>
<dbReference type="AlphaFoldDB" id="A0A0R1GT75"/>
<dbReference type="SUPFAM" id="SSF51395">
    <property type="entry name" value="FMN-linked oxidoreductases"/>
    <property type="match status" value="1"/>
</dbReference>
<dbReference type="PANTHER" id="PTHR43656">
    <property type="entry name" value="BINDING OXIDOREDUCTASE, PUTATIVE (AFU_ORTHOLOGUE AFUA_2G08260)-RELATED"/>
    <property type="match status" value="1"/>
</dbReference>
<evidence type="ECO:0000259" key="3">
    <source>
        <dbReference type="Pfam" id="PF00724"/>
    </source>
</evidence>
<dbReference type="PANTHER" id="PTHR43656:SF2">
    <property type="entry name" value="BINDING OXIDOREDUCTASE, PUTATIVE (AFU_ORTHOLOGUE AFUA_2G08260)-RELATED"/>
    <property type="match status" value="1"/>
</dbReference>
<evidence type="ECO:0000313" key="4">
    <source>
        <dbReference type="EMBL" id="KRK37136.1"/>
    </source>
</evidence>
<dbReference type="GO" id="GO:0016491">
    <property type="term" value="F:oxidoreductase activity"/>
    <property type="evidence" value="ECO:0007669"/>
    <property type="project" value="UniProtKB-KW"/>
</dbReference>
<evidence type="ECO:0000313" key="5">
    <source>
        <dbReference type="Proteomes" id="UP000050909"/>
    </source>
</evidence>